<dbReference type="VEuPathDB" id="FungiDB:PITG_00948"/>
<dbReference type="RefSeq" id="XP_002909488.1">
    <property type="nucleotide sequence ID" value="XM_002909442.1"/>
</dbReference>
<proteinExistence type="predicted"/>
<evidence type="ECO:0000313" key="1">
    <source>
        <dbReference type="EMBL" id="EEY58302.1"/>
    </source>
</evidence>
<dbReference type="HOGENOM" id="CLU_2125917_0_0_1"/>
<evidence type="ECO:0000313" key="2">
    <source>
        <dbReference type="Proteomes" id="UP000006643"/>
    </source>
</evidence>
<dbReference type="KEGG" id="pif:PITG_00948"/>
<organism evidence="1 2">
    <name type="scientific">Phytophthora infestans (strain T30-4)</name>
    <name type="common">Potato late blight agent</name>
    <dbReference type="NCBI Taxonomy" id="403677"/>
    <lineage>
        <taxon>Eukaryota</taxon>
        <taxon>Sar</taxon>
        <taxon>Stramenopiles</taxon>
        <taxon>Oomycota</taxon>
        <taxon>Peronosporomycetes</taxon>
        <taxon>Peronosporales</taxon>
        <taxon>Peronosporaceae</taxon>
        <taxon>Phytophthora</taxon>
    </lineage>
</organism>
<gene>
    <name evidence="1" type="ORF">PITG_00948</name>
</gene>
<dbReference type="EMBL" id="DS028118">
    <property type="protein sequence ID" value="EEY58302.1"/>
    <property type="molecule type" value="Genomic_DNA"/>
</dbReference>
<accession>D0MS33</accession>
<dbReference type="AlphaFoldDB" id="D0MS33"/>
<keyword evidence="2" id="KW-1185">Reference proteome</keyword>
<dbReference type="Proteomes" id="UP000006643">
    <property type="component" value="Unassembled WGS sequence"/>
</dbReference>
<sequence>MLVFLVFPPTGMRGEALLSAARACLGFEPSDERLSEQHDDPRHKTPAIDINTAKCNQPKDEVPYQFISLSSMAILALLENTIKEVVKPLLPMNVELNHCKFTSCLQEDSDNCEL</sequence>
<reference evidence="2" key="1">
    <citation type="journal article" date="2009" name="Nature">
        <title>Genome sequence and analysis of the Irish potato famine pathogen Phytophthora infestans.</title>
        <authorList>
            <consortium name="The Broad Institute Genome Sequencing Platform"/>
            <person name="Haas B.J."/>
            <person name="Kamoun S."/>
            <person name="Zody M.C."/>
            <person name="Jiang R.H."/>
            <person name="Handsaker R.E."/>
            <person name="Cano L.M."/>
            <person name="Grabherr M."/>
            <person name="Kodira C.D."/>
            <person name="Raffaele S."/>
            <person name="Torto-Alalibo T."/>
            <person name="Bozkurt T.O."/>
            <person name="Ah-Fong A.M."/>
            <person name="Alvarado L."/>
            <person name="Anderson V.L."/>
            <person name="Armstrong M.R."/>
            <person name="Avrova A."/>
            <person name="Baxter L."/>
            <person name="Beynon J."/>
            <person name="Boevink P.C."/>
            <person name="Bollmann S.R."/>
            <person name="Bos J.I."/>
            <person name="Bulone V."/>
            <person name="Cai G."/>
            <person name="Cakir C."/>
            <person name="Carrington J.C."/>
            <person name="Chawner M."/>
            <person name="Conti L."/>
            <person name="Costanzo S."/>
            <person name="Ewan R."/>
            <person name="Fahlgren N."/>
            <person name="Fischbach M.A."/>
            <person name="Fugelstad J."/>
            <person name="Gilroy E.M."/>
            <person name="Gnerre S."/>
            <person name="Green P.J."/>
            <person name="Grenville-Briggs L.J."/>
            <person name="Griffith J."/>
            <person name="Grunwald N.J."/>
            <person name="Horn K."/>
            <person name="Horner N.R."/>
            <person name="Hu C.H."/>
            <person name="Huitema E."/>
            <person name="Jeong D.H."/>
            <person name="Jones A.M."/>
            <person name="Jones J.D."/>
            <person name="Jones R.W."/>
            <person name="Karlsson E.K."/>
            <person name="Kunjeti S.G."/>
            <person name="Lamour K."/>
            <person name="Liu Z."/>
            <person name="Ma L."/>
            <person name="Maclean D."/>
            <person name="Chibucos M.C."/>
            <person name="McDonald H."/>
            <person name="McWalters J."/>
            <person name="Meijer H.J."/>
            <person name="Morgan W."/>
            <person name="Morris P.F."/>
            <person name="Munro C.A."/>
            <person name="O'Neill K."/>
            <person name="Ospina-Giraldo M."/>
            <person name="Pinzon A."/>
            <person name="Pritchard L."/>
            <person name="Ramsahoye B."/>
            <person name="Ren Q."/>
            <person name="Restrepo S."/>
            <person name="Roy S."/>
            <person name="Sadanandom A."/>
            <person name="Savidor A."/>
            <person name="Schornack S."/>
            <person name="Schwartz D.C."/>
            <person name="Schumann U.D."/>
            <person name="Schwessinger B."/>
            <person name="Seyer L."/>
            <person name="Sharpe T."/>
            <person name="Silvar C."/>
            <person name="Song J."/>
            <person name="Studholme D.J."/>
            <person name="Sykes S."/>
            <person name="Thines M."/>
            <person name="van de Vondervoort P.J."/>
            <person name="Phuntumart V."/>
            <person name="Wawra S."/>
            <person name="Weide R."/>
            <person name="Win J."/>
            <person name="Young C."/>
            <person name="Zhou S."/>
            <person name="Fry W."/>
            <person name="Meyers B.C."/>
            <person name="van West P."/>
            <person name="Ristaino J."/>
            <person name="Govers F."/>
            <person name="Birch P.R."/>
            <person name="Whisson S.C."/>
            <person name="Judelson H.S."/>
            <person name="Nusbaum C."/>
        </authorList>
    </citation>
    <scope>NUCLEOTIDE SEQUENCE [LARGE SCALE GENOMIC DNA]</scope>
    <source>
        <strain evidence="2">T30-4</strain>
    </source>
</reference>
<name>D0MS33_PHYIT</name>
<dbReference type="GeneID" id="9473040"/>
<dbReference type="InParanoid" id="D0MS33"/>
<dbReference type="OrthoDB" id="122589at2759"/>
<protein>
    <submittedName>
        <fullName evidence="1">Uncharacterized protein</fullName>
    </submittedName>
</protein>